<dbReference type="PANTHER" id="PTHR10217">
    <property type="entry name" value="VOLTAGE AND LIGAND GATED POTASSIUM CHANNEL"/>
    <property type="match status" value="1"/>
</dbReference>
<evidence type="ECO:0000256" key="1">
    <source>
        <dbReference type="SAM" id="Phobius"/>
    </source>
</evidence>
<name>A0A7S3N324_9SPIT</name>
<dbReference type="PANTHER" id="PTHR10217:SF435">
    <property type="entry name" value="POTASSIUM VOLTAGE-GATED CHANNEL PROTEIN EAG"/>
    <property type="match status" value="1"/>
</dbReference>
<dbReference type="EMBL" id="HBIH01037822">
    <property type="protein sequence ID" value="CAE0334581.1"/>
    <property type="molecule type" value="Transcribed_RNA"/>
</dbReference>
<sequence>MTLTVLIVTYMVGMATHAIAEVLNPESEEGVISNFEDKFLRPDLSTYRRIIIKVYYSFTSLSTVGFGDYHPVSDVERVIASIILMLGVAAFSYIINNFLVIIKHFQEVQFNFEEMDRFGKFLGLLRRFNHDRELDPAIKVRMEKYFKY</sequence>
<dbReference type="InterPro" id="IPR050818">
    <property type="entry name" value="KCNH_animal-type"/>
</dbReference>
<dbReference type="InterPro" id="IPR013099">
    <property type="entry name" value="K_chnl_dom"/>
</dbReference>
<dbReference type="Pfam" id="PF07885">
    <property type="entry name" value="Ion_trans_2"/>
    <property type="match status" value="1"/>
</dbReference>
<accession>A0A7S3N324</accession>
<keyword evidence="1" id="KW-1133">Transmembrane helix</keyword>
<reference evidence="5" key="1">
    <citation type="submission" date="2021-01" db="EMBL/GenBank/DDBJ databases">
        <authorList>
            <person name="Corre E."/>
            <person name="Pelletier E."/>
            <person name="Niang G."/>
            <person name="Scheremetjew M."/>
            <person name="Finn R."/>
            <person name="Kale V."/>
            <person name="Holt S."/>
            <person name="Cochrane G."/>
            <person name="Meng A."/>
            <person name="Brown T."/>
            <person name="Cohen L."/>
        </authorList>
    </citation>
    <scope>NUCLEOTIDE SEQUENCE</scope>
    <source>
        <strain evidence="5">S3</strain>
    </source>
</reference>
<feature type="transmembrane region" description="Helical" evidence="1">
    <location>
        <begin position="78"/>
        <end position="102"/>
    </location>
</feature>
<keyword evidence="1" id="KW-0812">Transmembrane</keyword>
<dbReference type="GO" id="GO:0005886">
    <property type="term" value="C:plasma membrane"/>
    <property type="evidence" value="ECO:0007669"/>
    <property type="project" value="TreeGrafter"/>
</dbReference>
<gene>
    <name evidence="4" type="ORF">SINC0208_LOCUS15220</name>
    <name evidence="5" type="ORF">SINC0208_LOCUS15223</name>
</gene>
<proteinExistence type="predicted"/>
<dbReference type="AlphaFoldDB" id="A0A7S3N324"/>
<feature type="chain" id="PRO_5035681137" description="Potassium channel domain-containing protein" evidence="2">
    <location>
        <begin position="21"/>
        <end position="148"/>
    </location>
</feature>
<dbReference type="Gene3D" id="1.10.287.70">
    <property type="match status" value="1"/>
</dbReference>
<evidence type="ECO:0000256" key="2">
    <source>
        <dbReference type="SAM" id="SignalP"/>
    </source>
</evidence>
<dbReference type="GO" id="GO:0042391">
    <property type="term" value="P:regulation of membrane potential"/>
    <property type="evidence" value="ECO:0007669"/>
    <property type="project" value="TreeGrafter"/>
</dbReference>
<keyword evidence="2" id="KW-0732">Signal</keyword>
<dbReference type="EMBL" id="HBIH01037833">
    <property type="protein sequence ID" value="CAE0334584.1"/>
    <property type="molecule type" value="Transcribed_RNA"/>
</dbReference>
<evidence type="ECO:0000313" key="5">
    <source>
        <dbReference type="EMBL" id="CAE0334584.1"/>
    </source>
</evidence>
<protein>
    <recommendedName>
        <fullName evidence="3">Potassium channel domain-containing protein</fullName>
    </recommendedName>
</protein>
<feature type="domain" description="Potassium channel" evidence="3">
    <location>
        <begin position="54"/>
        <end position="101"/>
    </location>
</feature>
<evidence type="ECO:0000259" key="3">
    <source>
        <dbReference type="Pfam" id="PF07885"/>
    </source>
</evidence>
<keyword evidence="1" id="KW-0472">Membrane</keyword>
<feature type="signal peptide" evidence="2">
    <location>
        <begin position="1"/>
        <end position="20"/>
    </location>
</feature>
<organism evidence="5">
    <name type="scientific">Strombidium inclinatum</name>
    <dbReference type="NCBI Taxonomy" id="197538"/>
    <lineage>
        <taxon>Eukaryota</taxon>
        <taxon>Sar</taxon>
        <taxon>Alveolata</taxon>
        <taxon>Ciliophora</taxon>
        <taxon>Intramacronucleata</taxon>
        <taxon>Spirotrichea</taxon>
        <taxon>Oligotrichia</taxon>
        <taxon>Strombidiidae</taxon>
        <taxon>Strombidium</taxon>
    </lineage>
</organism>
<dbReference type="GO" id="GO:0005249">
    <property type="term" value="F:voltage-gated potassium channel activity"/>
    <property type="evidence" value="ECO:0007669"/>
    <property type="project" value="TreeGrafter"/>
</dbReference>
<dbReference type="SUPFAM" id="SSF81324">
    <property type="entry name" value="Voltage-gated potassium channels"/>
    <property type="match status" value="1"/>
</dbReference>
<evidence type="ECO:0000313" key="4">
    <source>
        <dbReference type="EMBL" id="CAE0334581.1"/>
    </source>
</evidence>